<evidence type="ECO:0000313" key="1">
    <source>
        <dbReference type="EMBL" id="MDQ0202233.1"/>
    </source>
</evidence>
<dbReference type="RefSeq" id="WP_307414230.1">
    <property type="nucleotide sequence ID" value="NZ_JAUSTW010000019.1"/>
</dbReference>
<organism evidence="1 2">
    <name type="scientific">Neobacillus ginsengisoli</name>
    <dbReference type="NCBI Taxonomy" id="904295"/>
    <lineage>
        <taxon>Bacteria</taxon>
        <taxon>Bacillati</taxon>
        <taxon>Bacillota</taxon>
        <taxon>Bacilli</taxon>
        <taxon>Bacillales</taxon>
        <taxon>Bacillaceae</taxon>
        <taxon>Neobacillus</taxon>
    </lineage>
</organism>
<dbReference type="Proteomes" id="UP001224122">
    <property type="component" value="Unassembled WGS sequence"/>
</dbReference>
<name>A0ABT9Y347_9BACI</name>
<sequence>MKLLFNEQDVIDACCVIAAQRINGKPEEIDVDLQFNPTTGFEANARDMNRGFQTIHLTEQNIIDGIIVYLSDYHNFIPERLKVNLEFNKGTGIEAVIVSL</sequence>
<evidence type="ECO:0000313" key="2">
    <source>
        <dbReference type="Proteomes" id="UP001224122"/>
    </source>
</evidence>
<dbReference type="Pfam" id="PF10850">
    <property type="entry name" value="DUF2653"/>
    <property type="match status" value="2"/>
</dbReference>
<protein>
    <recommendedName>
        <fullName evidence="3">DUF2653 family protein</fullName>
    </recommendedName>
</protein>
<dbReference type="EMBL" id="JAUSTW010000019">
    <property type="protein sequence ID" value="MDQ0202233.1"/>
    <property type="molecule type" value="Genomic_DNA"/>
</dbReference>
<evidence type="ECO:0008006" key="3">
    <source>
        <dbReference type="Google" id="ProtNLM"/>
    </source>
</evidence>
<keyword evidence="2" id="KW-1185">Reference proteome</keyword>
<reference evidence="1 2" key="1">
    <citation type="submission" date="2023-07" db="EMBL/GenBank/DDBJ databases">
        <title>Genomic Encyclopedia of Type Strains, Phase IV (KMG-IV): sequencing the most valuable type-strain genomes for metagenomic binning, comparative biology and taxonomic classification.</title>
        <authorList>
            <person name="Goeker M."/>
        </authorList>
    </citation>
    <scope>NUCLEOTIDE SEQUENCE [LARGE SCALE GENOMIC DNA]</scope>
    <source>
        <strain evidence="1 2">DSM 27594</strain>
    </source>
</reference>
<gene>
    <name evidence="1" type="ORF">J2S10_005467</name>
</gene>
<proteinExistence type="predicted"/>
<accession>A0ABT9Y347</accession>
<comment type="caution">
    <text evidence="1">The sequence shown here is derived from an EMBL/GenBank/DDBJ whole genome shotgun (WGS) entry which is preliminary data.</text>
</comment>
<dbReference type="InterPro" id="IPR020516">
    <property type="entry name" value="Uncharacterised_YxcD"/>
</dbReference>